<dbReference type="Pfam" id="PF00106">
    <property type="entry name" value="adh_short"/>
    <property type="match status" value="1"/>
</dbReference>
<dbReference type="InterPro" id="IPR051253">
    <property type="entry name" value="11-beta-HSD"/>
</dbReference>
<dbReference type="EMBL" id="CAJFCJ010000025">
    <property type="protein sequence ID" value="CAD5125142.1"/>
    <property type="molecule type" value="Genomic_DNA"/>
</dbReference>
<dbReference type="InterPro" id="IPR020904">
    <property type="entry name" value="Sc_DH/Rdtase_CS"/>
</dbReference>
<reference evidence="3 4" key="1">
    <citation type="submission" date="2020-08" db="EMBL/GenBank/DDBJ databases">
        <authorList>
            <person name="Hejnol A."/>
        </authorList>
    </citation>
    <scope>NUCLEOTIDE SEQUENCE [LARGE SCALE GENOMIC DNA]</scope>
</reference>
<dbReference type="GO" id="GO:0016491">
    <property type="term" value="F:oxidoreductase activity"/>
    <property type="evidence" value="ECO:0007669"/>
    <property type="project" value="UniProtKB-KW"/>
</dbReference>
<keyword evidence="4" id="KW-1185">Reference proteome</keyword>
<dbReference type="PRINTS" id="PR00081">
    <property type="entry name" value="GDHRDH"/>
</dbReference>
<keyword evidence="2" id="KW-0732">Signal</keyword>
<sequence length="304" mass="34020">MKKFIALAVLVYAIYSFWEPFDPENVNGKNVVLTGATSGIGEQMAYEFAKLGANLIITARRENRLREVIAKCKELNPNAQYHYFPADMSNMEDINGLIKFTKTQWESLDYLVLNHILVHNLGWWIGSNTNATLLNTIMDTNFKAYVTLSSGLMSLVEKASGRLVVMNSVAGKIGQPYLAAYSASKFALNGFFQALGAELKLKEAKATITNCIIGLINTENAVNNLKNFGLGKIVKAFSPATPQDWPCYPGTYADTNEHDEGFCRPCPRGFYQPYYTRDYCLPCYYNMFQLGAKYCASPPAKKFF</sequence>
<accession>A0A7I8WAH1</accession>
<name>A0A7I8WAH1_9ANNE</name>
<comment type="caution">
    <text evidence="3">The sequence shown here is derived from an EMBL/GenBank/DDBJ whole genome shotgun (WGS) entry which is preliminary data.</text>
</comment>
<dbReference type="InterPro" id="IPR009030">
    <property type="entry name" value="Growth_fac_rcpt_cys_sf"/>
</dbReference>
<dbReference type="InterPro" id="IPR036291">
    <property type="entry name" value="NAD(P)-bd_dom_sf"/>
</dbReference>
<dbReference type="SUPFAM" id="SSF57184">
    <property type="entry name" value="Growth factor receptor domain"/>
    <property type="match status" value="1"/>
</dbReference>
<feature type="chain" id="PRO_5029584396" evidence="2">
    <location>
        <begin position="17"/>
        <end position="304"/>
    </location>
</feature>
<feature type="signal peptide" evidence="2">
    <location>
        <begin position="1"/>
        <end position="16"/>
    </location>
</feature>
<dbReference type="AlphaFoldDB" id="A0A7I8WAH1"/>
<dbReference type="Gene3D" id="3.40.50.720">
    <property type="entry name" value="NAD(P)-binding Rossmann-like Domain"/>
    <property type="match status" value="1"/>
</dbReference>
<dbReference type="InterPro" id="IPR002347">
    <property type="entry name" value="SDR_fam"/>
</dbReference>
<evidence type="ECO:0000313" key="3">
    <source>
        <dbReference type="EMBL" id="CAD5125142.1"/>
    </source>
</evidence>
<dbReference type="PANTHER" id="PTHR44279:SF2">
    <property type="entry name" value="HYDROXYSTEROID (11-BETA) DEHYDROGENASE 1-LIKE B-RELATED"/>
    <property type="match status" value="1"/>
</dbReference>
<evidence type="ECO:0000313" key="4">
    <source>
        <dbReference type="Proteomes" id="UP000549394"/>
    </source>
</evidence>
<gene>
    <name evidence="3" type="ORF">DGYR_LOCUS12574</name>
</gene>
<evidence type="ECO:0000256" key="2">
    <source>
        <dbReference type="SAM" id="SignalP"/>
    </source>
</evidence>
<keyword evidence="1" id="KW-0560">Oxidoreductase</keyword>
<dbReference type="PROSITE" id="PS00061">
    <property type="entry name" value="ADH_SHORT"/>
    <property type="match status" value="1"/>
</dbReference>
<evidence type="ECO:0000256" key="1">
    <source>
        <dbReference type="ARBA" id="ARBA00023002"/>
    </source>
</evidence>
<organism evidence="3 4">
    <name type="scientific">Dimorphilus gyrociliatus</name>
    <dbReference type="NCBI Taxonomy" id="2664684"/>
    <lineage>
        <taxon>Eukaryota</taxon>
        <taxon>Metazoa</taxon>
        <taxon>Spiralia</taxon>
        <taxon>Lophotrochozoa</taxon>
        <taxon>Annelida</taxon>
        <taxon>Polychaeta</taxon>
        <taxon>Polychaeta incertae sedis</taxon>
        <taxon>Dinophilidae</taxon>
        <taxon>Dimorphilus</taxon>
    </lineage>
</organism>
<dbReference type="SUPFAM" id="SSF51735">
    <property type="entry name" value="NAD(P)-binding Rossmann-fold domains"/>
    <property type="match status" value="1"/>
</dbReference>
<proteinExistence type="predicted"/>
<dbReference type="OrthoDB" id="1933717at2759"/>
<dbReference type="PANTHER" id="PTHR44279">
    <property type="entry name" value="HYDROXYSTEROID (11-BETA) DEHYDROGENASE 1-LIKE B-RELATED"/>
    <property type="match status" value="1"/>
</dbReference>
<dbReference type="Proteomes" id="UP000549394">
    <property type="component" value="Unassembled WGS sequence"/>
</dbReference>
<protein>
    <submittedName>
        <fullName evidence="3">DgyrCDS13385</fullName>
    </submittedName>
</protein>